<reference evidence="3" key="1">
    <citation type="journal article" date="2020" name="Stud. Mycol.">
        <title>101 Dothideomycetes genomes: a test case for predicting lifestyles and emergence of pathogens.</title>
        <authorList>
            <person name="Haridas S."/>
            <person name="Albert R."/>
            <person name="Binder M."/>
            <person name="Bloem J."/>
            <person name="Labutti K."/>
            <person name="Salamov A."/>
            <person name="Andreopoulos B."/>
            <person name="Baker S."/>
            <person name="Barry K."/>
            <person name="Bills G."/>
            <person name="Bluhm B."/>
            <person name="Cannon C."/>
            <person name="Castanera R."/>
            <person name="Culley D."/>
            <person name="Daum C."/>
            <person name="Ezra D."/>
            <person name="Gonzalez J."/>
            <person name="Henrissat B."/>
            <person name="Kuo A."/>
            <person name="Liang C."/>
            <person name="Lipzen A."/>
            <person name="Lutzoni F."/>
            <person name="Magnuson J."/>
            <person name="Mondo S."/>
            <person name="Nolan M."/>
            <person name="Ohm R."/>
            <person name="Pangilinan J."/>
            <person name="Park H.-J."/>
            <person name="Ramirez L."/>
            <person name="Alfaro M."/>
            <person name="Sun H."/>
            <person name="Tritt A."/>
            <person name="Yoshinaga Y."/>
            <person name="Zwiers L.-H."/>
            <person name="Turgeon B."/>
            <person name="Goodwin S."/>
            <person name="Spatafora J."/>
            <person name="Crous P."/>
            <person name="Grigoriev I."/>
        </authorList>
    </citation>
    <scope>NUCLEOTIDE SEQUENCE</scope>
    <source>
        <strain evidence="3">CBS 113389</strain>
    </source>
</reference>
<dbReference type="Proteomes" id="UP000799767">
    <property type="component" value="Unassembled WGS sequence"/>
</dbReference>
<name>A0A6A6PPH4_9PEZI</name>
<protein>
    <submittedName>
        <fullName evidence="3">Uncharacterized protein</fullName>
    </submittedName>
</protein>
<dbReference type="EMBL" id="MU001637">
    <property type="protein sequence ID" value="KAF2482010.1"/>
    <property type="molecule type" value="Genomic_DNA"/>
</dbReference>
<dbReference type="RefSeq" id="XP_033588580.1">
    <property type="nucleotide sequence ID" value="XM_033737931.1"/>
</dbReference>
<keyword evidence="2" id="KW-0472">Membrane</keyword>
<feature type="compositionally biased region" description="Low complexity" evidence="1">
    <location>
        <begin position="79"/>
        <end position="89"/>
    </location>
</feature>
<feature type="transmembrane region" description="Helical" evidence="2">
    <location>
        <begin position="6"/>
        <end position="26"/>
    </location>
</feature>
<dbReference type="AlphaFoldDB" id="A0A6A6PPH4"/>
<evidence type="ECO:0000256" key="2">
    <source>
        <dbReference type="SAM" id="Phobius"/>
    </source>
</evidence>
<feature type="region of interest" description="Disordered" evidence="1">
    <location>
        <begin position="167"/>
        <end position="187"/>
    </location>
</feature>
<feature type="region of interest" description="Disordered" evidence="1">
    <location>
        <begin position="32"/>
        <end position="111"/>
    </location>
</feature>
<sequence length="236" mass="26935">MISFYSIPLLLSIKMYIILLLLIFFLENSRHRPPTTSRLSKRIPKTKQPVLHPIHHHQTHREWPTDDPSPPPTKRWPLSARSRPNSSSSMTTRASCATSRPRGGSGPVWRRTERSRLSSSLDFRKLKWRSVARCRFGVSRRMFELESMLLGRGWGALRAGFERRASGWSGRGRRGRRGRSEGRGSVGLFPRPGRRTLRLSLLLLRRLSLLRVVGICRTCRTRQCTTGSRGGSLGRG</sequence>
<proteinExistence type="predicted"/>
<evidence type="ECO:0000313" key="4">
    <source>
        <dbReference type="Proteomes" id="UP000799767"/>
    </source>
</evidence>
<keyword evidence="2" id="KW-1133">Transmembrane helix</keyword>
<keyword evidence="2" id="KW-0812">Transmembrane</keyword>
<keyword evidence="4" id="KW-1185">Reference proteome</keyword>
<feature type="non-terminal residue" evidence="3">
    <location>
        <position position="236"/>
    </location>
</feature>
<dbReference type="GeneID" id="54478933"/>
<accession>A0A6A6PPH4</accession>
<evidence type="ECO:0000313" key="3">
    <source>
        <dbReference type="EMBL" id="KAF2482010.1"/>
    </source>
</evidence>
<evidence type="ECO:0000256" key="1">
    <source>
        <dbReference type="SAM" id="MobiDB-lite"/>
    </source>
</evidence>
<organism evidence="3 4">
    <name type="scientific">Neohortaea acidophila</name>
    <dbReference type="NCBI Taxonomy" id="245834"/>
    <lineage>
        <taxon>Eukaryota</taxon>
        <taxon>Fungi</taxon>
        <taxon>Dikarya</taxon>
        <taxon>Ascomycota</taxon>
        <taxon>Pezizomycotina</taxon>
        <taxon>Dothideomycetes</taxon>
        <taxon>Dothideomycetidae</taxon>
        <taxon>Mycosphaerellales</taxon>
        <taxon>Teratosphaeriaceae</taxon>
        <taxon>Neohortaea</taxon>
    </lineage>
</organism>
<gene>
    <name evidence="3" type="ORF">BDY17DRAFT_335673</name>
</gene>